<feature type="non-terminal residue" evidence="2">
    <location>
        <position position="1"/>
    </location>
</feature>
<feature type="transmembrane region" description="Helical" evidence="1">
    <location>
        <begin position="20"/>
        <end position="43"/>
    </location>
</feature>
<sequence>AGFNEKDFHSDRSAPVSKNLAFTLCYIYIGLAIASIIIIALLLDQRRSKTDSKSSIKAQLKNSLHHVASTFKHLRHLNQIRLQYYVEKLYI</sequence>
<dbReference type="AlphaFoldDB" id="A0A820NGS0"/>
<evidence type="ECO:0000313" key="3">
    <source>
        <dbReference type="Proteomes" id="UP000663868"/>
    </source>
</evidence>
<organism evidence="2 3">
    <name type="scientific">Adineta steineri</name>
    <dbReference type="NCBI Taxonomy" id="433720"/>
    <lineage>
        <taxon>Eukaryota</taxon>
        <taxon>Metazoa</taxon>
        <taxon>Spiralia</taxon>
        <taxon>Gnathifera</taxon>
        <taxon>Rotifera</taxon>
        <taxon>Eurotatoria</taxon>
        <taxon>Bdelloidea</taxon>
        <taxon>Adinetida</taxon>
        <taxon>Adinetidae</taxon>
        <taxon>Adineta</taxon>
    </lineage>
</organism>
<evidence type="ECO:0000313" key="2">
    <source>
        <dbReference type="EMBL" id="CAF4390289.1"/>
    </source>
</evidence>
<gene>
    <name evidence="2" type="ORF">KXQ929_LOCUS50421</name>
</gene>
<proteinExistence type="predicted"/>
<protein>
    <submittedName>
        <fullName evidence="2">Uncharacterized protein</fullName>
    </submittedName>
</protein>
<keyword evidence="1" id="KW-0812">Transmembrane</keyword>
<dbReference type="EMBL" id="CAJOBB010023084">
    <property type="protein sequence ID" value="CAF4390289.1"/>
    <property type="molecule type" value="Genomic_DNA"/>
</dbReference>
<accession>A0A820NGS0</accession>
<reference evidence="2" key="1">
    <citation type="submission" date="2021-02" db="EMBL/GenBank/DDBJ databases">
        <authorList>
            <person name="Nowell W R."/>
        </authorList>
    </citation>
    <scope>NUCLEOTIDE SEQUENCE</scope>
</reference>
<evidence type="ECO:0000256" key="1">
    <source>
        <dbReference type="SAM" id="Phobius"/>
    </source>
</evidence>
<comment type="caution">
    <text evidence="2">The sequence shown here is derived from an EMBL/GenBank/DDBJ whole genome shotgun (WGS) entry which is preliminary data.</text>
</comment>
<dbReference type="Proteomes" id="UP000663868">
    <property type="component" value="Unassembled WGS sequence"/>
</dbReference>
<keyword evidence="1" id="KW-0472">Membrane</keyword>
<keyword evidence="1" id="KW-1133">Transmembrane helix</keyword>
<name>A0A820NGS0_9BILA</name>